<evidence type="ECO:0000313" key="3">
    <source>
        <dbReference type="Proteomes" id="UP000307602"/>
    </source>
</evidence>
<dbReference type="OrthoDB" id="957652at2"/>
<dbReference type="InterPro" id="IPR056695">
    <property type="entry name" value="DUF7793"/>
</dbReference>
<dbReference type="Proteomes" id="UP000307602">
    <property type="component" value="Unassembled WGS sequence"/>
</dbReference>
<dbReference type="EMBL" id="SRSO01000006">
    <property type="protein sequence ID" value="TGV03616.1"/>
    <property type="molecule type" value="Genomic_DNA"/>
</dbReference>
<sequence length="123" mass="14367">MLHYENEYVQYWLKNKIVHITYKKDVTIDLNGGIQIVKDRLKLHRDEFLPVLCDIRGIKEISKSARDYLANEGSTLVKTVALIIEPPVSELLSEFYLRTSKPLIPTKLFEEIPMALIYLDEFL</sequence>
<dbReference type="Pfam" id="PF25056">
    <property type="entry name" value="DUF7793"/>
    <property type="match status" value="1"/>
</dbReference>
<name>A0A4S1DZD0_9FLAO</name>
<feature type="domain" description="DUF7793" evidence="1">
    <location>
        <begin position="11"/>
        <end position="122"/>
    </location>
</feature>
<keyword evidence="3" id="KW-1185">Reference proteome</keyword>
<organism evidence="2 3">
    <name type="scientific">Flavivirga rizhaonensis</name>
    <dbReference type="NCBI Taxonomy" id="2559571"/>
    <lineage>
        <taxon>Bacteria</taxon>
        <taxon>Pseudomonadati</taxon>
        <taxon>Bacteroidota</taxon>
        <taxon>Flavobacteriia</taxon>
        <taxon>Flavobacteriales</taxon>
        <taxon>Flavobacteriaceae</taxon>
        <taxon>Flavivirga</taxon>
    </lineage>
</organism>
<reference evidence="2 3" key="1">
    <citation type="submission" date="2019-04" db="EMBL/GenBank/DDBJ databases">
        <authorList>
            <person name="Liu A."/>
        </authorList>
    </citation>
    <scope>NUCLEOTIDE SEQUENCE [LARGE SCALE GENOMIC DNA]</scope>
    <source>
        <strain evidence="2 3">RZ03</strain>
    </source>
</reference>
<dbReference type="AlphaFoldDB" id="A0A4S1DZD0"/>
<evidence type="ECO:0000259" key="1">
    <source>
        <dbReference type="Pfam" id="PF25056"/>
    </source>
</evidence>
<dbReference type="RefSeq" id="WP_135876310.1">
    <property type="nucleotide sequence ID" value="NZ_SRSO01000006.1"/>
</dbReference>
<comment type="caution">
    <text evidence="2">The sequence shown here is derived from an EMBL/GenBank/DDBJ whole genome shotgun (WGS) entry which is preliminary data.</text>
</comment>
<proteinExistence type="predicted"/>
<accession>A0A4S1DZD0</accession>
<dbReference type="Gene3D" id="3.40.970.30">
    <property type="entry name" value="yp_829618.1 like domains"/>
    <property type="match status" value="1"/>
</dbReference>
<gene>
    <name evidence="2" type="ORF">EM932_06210</name>
</gene>
<evidence type="ECO:0000313" key="2">
    <source>
        <dbReference type="EMBL" id="TGV03616.1"/>
    </source>
</evidence>
<protein>
    <recommendedName>
        <fullName evidence="1">DUF7793 domain-containing protein</fullName>
    </recommendedName>
</protein>